<keyword evidence="2" id="KW-0963">Cytoplasm</keyword>
<comment type="subcellular location">
    <subcellularLocation>
        <location evidence="1">Cytoplasm</location>
        <location evidence="1">Cytoskeleton</location>
    </subcellularLocation>
</comment>
<dbReference type="Proteomes" id="UP000011750">
    <property type="component" value="Chromosome A03"/>
</dbReference>
<organism evidence="5 6">
    <name type="scientific">Brassica campestris</name>
    <name type="common">Field mustard</name>
    <dbReference type="NCBI Taxonomy" id="3711"/>
    <lineage>
        <taxon>Eukaryota</taxon>
        <taxon>Viridiplantae</taxon>
        <taxon>Streptophyta</taxon>
        <taxon>Embryophyta</taxon>
        <taxon>Tracheophyta</taxon>
        <taxon>Spermatophyta</taxon>
        <taxon>Magnoliopsida</taxon>
        <taxon>eudicotyledons</taxon>
        <taxon>Gunneridae</taxon>
        <taxon>Pentapetalae</taxon>
        <taxon>rosids</taxon>
        <taxon>malvids</taxon>
        <taxon>Brassicales</taxon>
        <taxon>Brassicaceae</taxon>
        <taxon>Brassiceae</taxon>
        <taxon>Brassica</taxon>
    </lineage>
</organism>
<proteinExistence type="predicted"/>
<dbReference type="AlphaFoldDB" id="M4E2Q3"/>
<dbReference type="InterPro" id="IPR047149">
    <property type="entry name" value="KIF11-like"/>
</dbReference>
<reference evidence="5" key="3">
    <citation type="submission" date="2023-03" db="UniProtKB">
        <authorList>
            <consortium name="EnsemblPlants"/>
        </authorList>
    </citation>
    <scope>IDENTIFICATION</scope>
    <source>
        <strain evidence="5">cv. Chiifu-401-42</strain>
    </source>
</reference>
<dbReference type="InParanoid" id="M4E2Q3"/>
<protein>
    <submittedName>
        <fullName evidence="5">Uncharacterized protein</fullName>
    </submittedName>
</protein>
<name>M4E2Q3_BRACM</name>
<evidence type="ECO:0000313" key="5">
    <source>
        <dbReference type="EnsemblPlants" id="Bra023054.1-P"/>
    </source>
</evidence>
<sequence length="243" mass="27138">MEEETTQSCRILLFFTTGKPCHQTGLELSYITVGGVVPSEAIIDALANEMAFDYLYTGQEREYSDLTSRLDSTELSADNRKVVDNYQAELSEQISSLFNMVASCLSQQNAHLQGINKLSQSRLEAHNKAVLEMKKKVQASRDLYSFHLEAVQNIVRLHKANSNACLEEVSALTTSSACSIDEFLASGDETTSSLFDELHNALTSHQGEMALFARELRQVNALRYNIELAYAYFGLGRIQKLFS</sequence>
<accession>M4E2Q3</accession>
<dbReference type="STRING" id="51351.M4E2Q3"/>
<reference evidence="5 6" key="2">
    <citation type="journal article" date="2018" name="Hortic Res">
        <title>Improved Brassica rapa reference genome by single-molecule sequencing and chromosome conformation capture technologies.</title>
        <authorList>
            <person name="Zhang L."/>
            <person name="Cai X."/>
            <person name="Wu J."/>
            <person name="Liu M."/>
            <person name="Grob S."/>
            <person name="Cheng F."/>
            <person name="Liang J."/>
            <person name="Cai C."/>
            <person name="Liu Z."/>
            <person name="Liu B."/>
            <person name="Wang F."/>
            <person name="Li S."/>
            <person name="Liu F."/>
            <person name="Li X."/>
            <person name="Cheng L."/>
            <person name="Yang W."/>
            <person name="Li M.H."/>
            <person name="Grossniklaus U."/>
            <person name="Zheng H."/>
            <person name="Wang X."/>
        </authorList>
    </citation>
    <scope>NUCLEOTIDE SEQUENCE [LARGE SCALE GENOMIC DNA]</scope>
    <source>
        <strain evidence="5 6">cv. Chiifu-401-42</strain>
    </source>
</reference>
<dbReference type="PANTHER" id="PTHR47970">
    <property type="entry name" value="KINESIN-LIKE PROTEIN KIF11"/>
    <property type="match status" value="1"/>
</dbReference>
<keyword evidence="4" id="KW-0206">Cytoskeleton</keyword>
<dbReference type="eggNOG" id="KOG0243">
    <property type="taxonomic scope" value="Eukaryota"/>
</dbReference>
<evidence type="ECO:0000256" key="1">
    <source>
        <dbReference type="ARBA" id="ARBA00004245"/>
    </source>
</evidence>
<evidence type="ECO:0000256" key="4">
    <source>
        <dbReference type="ARBA" id="ARBA00023212"/>
    </source>
</evidence>
<evidence type="ECO:0000256" key="3">
    <source>
        <dbReference type="ARBA" id="ARBA00023175"/>
    </source>
</evidence>
<keyword evidence="3" id="KW-0505">Motor protein</keyword>
<dbReference type="HOGENOM" id="CLU_1143968_0_0_1"/>
<reference evidence="5 6" key="1">
    <citation type="journal article" date="2011" name="Nat. Genet.">
        <title>The genome of the mesopolyploid crop species Brassica rapa.</title>
        <authorList>
            <consortium name="Brassica rapa Genome Sequencing Project Consortium"/>
            <person name="Wang X."/>
            <person name="Wang H."/>
            <person name="Wang J."/>
            <person name="Sun R."/>
            <person name="Wu J."/>
            <person name="Liu S."/>
            <person name="Bai Y."/>
            <person name="Mun J.H."/>
            <person name="Bancroft I."/>
            <person name="Cheng F."/>
            <person name="Huang S."/>
            <person name="Li X."/>
            <person name="Hua W."/>
            <person name="Wang J."/>
            <person name="Wang X."/>
            <person name="Freeling M."/>
            <person name="Pires J.C."/>
            <person name="Paterson A.H."/>
            <person name="Chalhoub B."/>
            <person name="Wang B."/>
            <person name="Hayward A."/>
            <person name="Sharpe A.G."/>
            <person name="Park B.S."/>
            <person name="Weisshaar B."/>
            <person name="Liu B."/>
            <person name="Li B."/>
            <person name="Liu B."/>
            <person name="Tong C."/>
            <person name="Song C."/>
            <person name="Duran C."/>
            <person name="Peng C."/>
            <person name="Geng C."/>
            <person name="Koh C."/>
            <person name="Lin C."/>
            <person name="Edwards D."/>
            <person name="Mu D."/>
            <person name="Shen D."/>
            <person name="Soumpourou E."/>
            <person name="Li F."/>
            <person name="Fraser F."/>
            <person name="Conant G."/>
            <person name="Lassalle G."/>
            <person name="King G.J."/>
            <person name="Bonnema G."/>
            <person name="Tang H."/>
            <person name="Wang H."/>
            <person name="Belcram H."/>
            <person name="Zhou H."/>
            <person name="Hirakawa H."/>
            <person name="Abe H."/>
            <person name="Guo H."/>
            <person name="Wang H."/>
            <person name="Jin H."/>
            <person name="Parkin I.A."/>
            <person name="Batley J."/>
            <person name="Kim J.S."/>
            <person name="Just J."/>
            <person name="Li J."/>
            <person name="Xu J."/>
            <person name="Deng J."/>
            <person name="Kim J.A."/>
            <person name="Li J."/>
            <person name="Yu J."/>
            <person name="Meng J."/>
            <person name="Wang J."/>
            <person name="Min J."/>
            <person name="Poulain J."/>
            <person name="Wang J."/>
            <person name="Hatakeyama K."/>
            <person name="Wu K."/>
            <person name="Wang L."/>
            <person name="Fang L."/>
            <person name="Trick M."/>
            <person name="Links M.G."/>
            <person name="Zhao M."/>
            <person name="Jin M."/>
            <person name="Ramchiary N."/>
            <person name="Drou N."/>
            <person name="Berkman P.J."/>
            <person name="Cai Q."/>
            <person name="Huang Q."/>
            <person name="Li R."/>
            <person name="Tabata S."/>
            <person name="Cheng S."/>
            <person name="Zhang S."/>
            <person name="Zhang S."/>
            <person name="Huang S."/>
            <person name="Sato S."/>
            <person name="Sun S."/>
            <person name="Kwon S.J."/>
            <person name="Choi S.R."/>
            <person name="Lee T.H."/>
            <person name="Fan W."/>
            <person name="Zhao X."/>
            <person name="Tan X."/>
            <person name="Xu X."/>
            <person name="Wang Y."/>
            <person name="Qiu Y."/>
            <person name="Yin Y."/>
            <person name="Li Y."/>
            <person name="Du Y."/>
            <person name="Liao Y."/>
            <person name="Lim Y."/>
            <person name="Narusaka Y."/>
            <person name="Wang Y."/>
            <person name="Wang Z."/>
            <person name="Li Z."/>
            <person name="Wang Z."/>
            <person name="Xiong Z."/>
            <person name="Zhang Z."/>
        </authorList>
    </citation>
    <scope>NUCLEOTIDE SEQUENCE [LARGE SCALE GENOMIC DNA]</scope>
    <source>
        <strain evidence="5 6">cv. Chiifu-401-42</strain>
    </source>
</reference>
<keyword evidence="6" id="KW-1185">Reference proteome</keyword>
<evidence type="ECO:0000313" key="6">
    <source>
        <dbReference type="Proteomes" id="UP000011750"/>
    </source>
</evidence>
<dbReference type="Gramene" id="Bra023054.1">
    <property type="protein sequence ID" value="Bra023054.1-P"/>
    <property type="gene ID" value="Bra023054"/>
</dbReference>
<dbReference type="EnsemblPlants" id="Bra023054.1">
    <property type="protein sequence ID" value="Bra023054.1-P"/>
    <property type="gene ID" value="Bra023054"/>
</dbReference>
<dbReference type="GO" id="GO:0005856">
    <property type="term" value="C:cytoskeleton"/>
    <property type="evidence" value="ECO:0007669"/>
    <property type="project" value="UniProtKB-SubCell"/>
</dbReference>
<dbReference type="PANTHER" id="PTHR47970:SF12">
    <property type="entry name" value="KINESIN FAMILY MEMBER 11"/>
    <property type="match status" value="1"/>
</dbReference>
<evidence type="ECO:0000256" key="2">
    <source>
        <dbReference type="ARBA" id="ARBA00022490"/>
    </source>
</evidence>